<organism evidence="1 2">
    <name type="scientific">Coniophora puteana (strain RWD-64-598)</name>
    <name type="common">Brown rot fungus</name>
    <dbReference type="NCBI Taxonomy" id="741705"/>
    <lineage>
        <taxon>Eukaryota</taxon>
        <taxon>Fungi</taxon>
        <taxon>Dikarya</taxon>
        <taxon>Basidiomycota</taxon>
        <taxon>Agaricomycotina</taxon>
        <taxon>Agaricomycetes</taxon>
        <taxon>Agaricomycetidae</taxon>
        <taxon>Boletales</taxon>
        <taxon>Coniophorineae</taxon>
        <taxon>Coniophoraceae</taxon>
        <taxon>Coniophora</taxon>
    </lineage>
</organism>
<protein>
    <submittedName>
        <fullName evidence="1">Uncharacterized protein</fullName>
    </submittedName>
</protein>
<dbReference type="EMBL" id="JH711575">
    <property type="protein sequence ID" value="EIW84160.1"/>
    <property type="molecule type" value="Genomic_DNA"/>
</dbReference>
<keyword evidence="2" id="KW-1185">Reference proteome</keyword>
<evidence type="ECO:0000313" key="2">
    <source>
        <dbReference type="Proteomes" id="UP000053558"/>
    </source>
</evidence>
<dbReference type="GeneID" id="19208887"/>
<sequence length="475" mass="52275">MPNKQDVGKENQIEGQERVWKWAAPRQPVVEACKDSMGVWDAPAQPSTQCMQSAMQPELPVPLLMQPSTQPPTQYVQPPIQHIRPQAVLAAMLRVQSVPLACQPIQAPNLRAATHVPPPTPCCPPASPNSAVPPRAAADQAPRSSLSFAITNQVSKYESKLSLLNNCMACVHNEAHAAQETAKHALDEVKWVSKIAEWLDGENKYLQEWLTEYVVTMDKHIAAGVEVSDGTCVWGKKNALQNNVECGKEMMEGKNVGDIKKQLAVAWKIWTQGQCSGQEGKKKSPKAECEDRRNGQKINKLGACINVRPETQWMHKHHNWFFTKGMQSTDKSEDGGKNLGKSPEVTFESDGGILSQAVETDWLYANTKINQAQVNFDNVVPYDDEDVEQAYGTHVADGLSQAEFCVILAENTVLVSEIMQPVEQVAECQYADPGPGTSAYHMSLDVQKQEQALSGLGAEYGADGNLYYYFVDVSG</sequence>
<accession>A0A5M3MYF0</accession>
<gene>
    <name evidence="1" type="ORF">CONPUDRAFT_71001</name>
</gene>
<dbReference type="Proteomes" id="UP000053558">
    <property type="component" value="Unassembled WGS sequence"/>
</dbReference>
<dbReference type="AlphaFoldDB" id="A0A5M3MYF0"/>
<comment type="caution">
    <text evidence="1">The sequence shown here is derived from an EMBL/GenBank/DDBJ whole genome shotgun (WGS) entry which is preliminary data.</text>
</comment>
<dbReference type="KEGG" id="cput:CONPUDRAFT_71001"/>
<proteinExistence type="predicted"/>
<evidence type="ECO:0000313" key="1">
    <source>
        <dbReference type="EMBL" id="EIW84160.1"/>
    </source>
</evidence>
<reference evidence="2" key="1">
    <citation type="journal article" date="2012" name="Science">
        <title>The Paleozoic origin of enzymatic lignin decomposition reconstructed from 31 fungal genomes.</title>
        <authorList>
            <person name="Floudas D."/>
            <person name="Binder M."/>
            <person name="Riley R."/>
            <person name="Barry K."/>
            <person name="Blanchette R.A."/>
            <person name="Henrissat B."/>
            <person name="Martinez A.T."/>
            <person name="Otillar R."/>
            <person name="Spatafora J.W."/>
            <person name="Yadav J.S."/>
            <person name="Aerts A."/>
            <person name="Benoit I."/>
            <person name="Boyd A."/>
            <person name="Carlson A."/>
            <person name="Copeland A."/>
            <person name="Coutinho P.M."/>
            <person name="de Vries R.P."/>
            <person name="Ferreira P."/>
            <person name="Findley K."/>
            <person name="Foster B."/>
            <person name="Gaskell J."/>
            <person name="Glotzer D."/>
            <person name="Gorecki P."/>
            <person name="Heitman J."/>
            <person name="Hesse C."/>
            <person name="Hori C."/>
            <person name="Igarashi K."/>
            <person name="Jurgens J.A."/>
            <person name="Kallen N."/>
            <person name="Kersten P."/>
            <person name="Kohler A."/>
            <person name="Kuees U."/>
            <person name="Kumar T.K.A."/>
            <person name="Kuo A."/>
            <person name="LaButti K."/>
            <person name="Larrondo L.F."/>
            <person name="Lindquist E."/>
            <person name="Ling A."/>
            <person name="Lombard V."/>
            <person name="Lucas S."/>
            <person name="Lundell T."/>
            <person name="Martin R."/>
            <person name="McLaughlin D.J."/>
            <person name="Morgenstern I."/>
            <person name="Morin E."/>
            <person name="Murat C."/>
            <person name="Nagy L.G."/>
            <person name="Nolan M."/>
            <person name="Ohm R.A."/>
            <person name="Patyshakuliyeva A."/>
            <person name="Rokas A."/>
            <person name="Ruiz-Duenas F.J."/>
            <person name="Sabat G."/>
            <person name="Salamov A."/>
            <person name="Samejima M."/>
            <person name="Schmutz J."/>
            <person name="Slot J.C."/>
            <person name="St John F."/>
            <person name="Stenlid J."/>
            <person name="Sun H."/>
            <person name="Sun S."/>
            <person name="Syed K."/>
            <person name="Tsang A."/>
            <person name="Wiebenga A."/>
            <person name="Young D."/>
            <person name="Pisabarro A."/>
            <person name="Eastwood D.C."/>
            <person name="Martin F."/>
            <person name="Cullen D."/>
            <person name="Grigoriev I.V."/>
            <person name="Hibbett D.S."/>
        </authorList>
    </citation>
    <scope>NUCLEOTIDE SEQUENCE [LARGE SCALE GENOMIC DNA]</scope>
    <source>
        <strain evidence="2">RWD-64-598 SS2</strain>
    </source>
</reference>
<dbReference type="RefSeq" id="XP_007765423.1">
    <property type="nucleotide sequence ID" value="XM_007767233.1"/>
</dbReference>
<name>A0A5M3MYF0_CONPW</name>